<dbReference type="Proteomes" id="UP001607302">
    <property type="component" value="Unassembled WGS sequence"/>
</dbReference>
<organism evidence="1 2">
    <name type="scientific">Vespula squamosa</name>
    <name type="common">Southern yellow jacket</name>
    <name type="synonym">Wasp</name>
    <dbReference type="NCBI Taxonomy" id="30214"/>
    <lineage>
        <taxon>Eukaryota</taxon>
        <taxon>Metazoa</taxon>
        <taxon>Ecdysozoa</taxon>
        <taxon>Arthropoda</taxon>
        <taxon>Hexapoda</taxon>
        <taxon>Insecta</taxon>
        <taxon>Pterygota</taxon>
        <taxon>Neoptera</taxon>
        <taxon>Endopterygota</taxon>
        <taxon>Hymenoptera</taxon>
        <taxon>Apocrita</taxon>
        <taxon>Aculeata</taxon>
        <taxon>Vespoidea</taxon>
        <taxon>Vespidae</taxon>
        <taxon>Vespinae</taxon>
        <taxon>Vespula</taxon>
    </lineage>
</organism>
<dbReference type="EMBL" id="JAUDFV010000139">
    <property type="protein sequence ID" value="KAL2724165.1"/>
    <property type="molecule type" value="Genomic_DNA"/>
</dbReference>
<evidence type="ECO:0000313" key="2">
    <source>
        <dbReference type="Proteomes" id="UP001607302"/>
    </source>
</evidence>
<comment type="caution">
    <text evidence="1">The sequence shown here is derived from an EMBL/GenBank/DDBJ whole genome shotgun (WGS) entry which is preliminary data.</text>
</comment>
<gene>
    <name evidence="1" type="ORF">V1478_008678</name>
</gene>
<proteinExistence type="predicted"/>
<keyword evidence="2" id="KW-1185">Reference proteome</keyword>
<protein>
    <submittedName>
        <fullName evidence="1">Uncharacterized protein</fullName>
    </submittedName>
</protein>
<sequence length="76" mass="9316">MEQFEPIREWPELLNTQPLPQTLLFLKKKKNKRKKNKEHKTFAFRKKVEGKLRDFIGDTRSRKDHGYSMSWIFEHV</sequence>
<name>A0ABD2AW69_VESSQ</name>
<evidence type="ECO:0000313" key="1">
    <source>
        <dbReference type="EMBL" id="KAL2724165.1"/>
    </source>
</evidence>
<dbReference type="AlphaFoldDB" id="A0ABD2AW69"/>
<accession>A0ABD2AW69</accession>
<reference evidence="1 2" key="1">
    <citation type="journal article" date="2024" name="Ann. Entomol. Soc. Am.">
        <title>Genomic analyses of the southern and eastern yellowjacket wasps (Hymenoptera: Vespidae) reveal evolutionary signatures of social life.</title>
        <authorList>
            <person name="Catto M.A."/>
            <person name="Caine P.B."/>
            <person name="Orr S.E."/>
            <person name="Hunt B.G."/>
            <person name="Goodisman M.A.D."/>
        </authorList>
    </citation>
    <scope>NUCLEOTIDE SEQUENCE [LARGE SCALE GENOMIC DNA]</scope>
    <source>
        <strain evidence="1">233</strain>
        <tissue evidence="1">Head and thorax</tissue>
    </source>
</reference>